<proteinExistence type="predicted"/>
<sequence length="220" mass="26011">MTKDETPQPNIIKPSELPKDTVISDPQYGMFIKENDVWVQIHTGYREATTIVSDSGFRNIDSLPENFVAMKSDDFFKDFEIRSVPQGWYPSYIDREVTYWYDLNHMHIVRKTLVHEVIADDPYMREEDIVTAKPSPLSWSEFKTLKWRDIPWYPTYETRLDPKGQVEVRNKRTKKLRHRRENGFFVIYPEGAREYWCEGELGTPAQIHHFYKTGEVGANV</sequence>
<dbReference type="EMBL" id="MN183282">
    <property type="protein sequence ID" value="QED11670.1"/>
    <property type="molecule type" value="Genomic_DNA"/>
</dbReference>
<evidence type="ECO:0000313" key="1">
    <source>
        <dbReference type="EMBL" id="QED11670.1"/>
    </source>
</evidence>
<gene>
    <name evidence="1" type="primary">182</name>
    <name evidence="1" type="ORF">SEA_QUI_182</name>
</gene>
<evidence type="ECO:0000313" key="2">
    <source>
        <dbReference type="Proteomes" id="UP000321915"/>
    </source>
</evidence>
<accession>A0A5B8WFS4</accession>
<dbReference type="RefSeq" id="YP_010660548.1">
    <property type="nucleotide sequence ID" value="NC_070877.1"/>
</dbReference>
<name>A0A5B8WFS4_9CAUD</name>
<organism evidence="1 2">
    <name type="scientific">Arthrobacter phage Qui</name>
    <dbReference type="NCBI Taxonomy" id="2603260"/>
    <lineage>
        <taxon>Viruses</taxon>
        <taxon>Duplodnaviria</taxon>
        <taxon>Heunggongvirae</taxon>
        <taxon>Uroviricota</taxon>
        <taxon>Caudoviricetes</taxon>
        <taxon>Quivirus</taxon>
        <taxon>Quivirus qui</taxon>
    </lineage>
</organism>
<reference evidence="1 2" key="1">
    <citation type="submission" date="2019-07" db="EMBL/GenBank/DDBJ databases">
        <authorList>
            <person name="Abdullah A."/>
            <person name="Lima G.C."/>
            <person name="Cuneo C.K."/>
            <person name="Ennest D.C."/>
            <person name="Fritz K.J."/>
            <person name="Johnson B.T."/>
            <person name="Larson S.M."/>
            <person name="Lemunyete M.N."/>
            <person name="Murray M.B."/>
            <person name="Osmond D.E."/>
            <person name="Patras K.A."/>
            <person name="Ransibrahmanakul S."/>
            <person name="Simpson K.A."/>
            <person name="Thull B.S."/>
            <person name="Wetzel S."/>
            <person name="Bonilla J.A."/>
            <person name="Klyczek K."/>
            <person name="Garlena R.A."/>
            <person name="Russell D.A."/>
            <person name="Pope W.H."/>
            <person name="Jacobs-Sera D."/>
            <person name="Hatfull G.F."/>
        </authorList>
    </citation>
    <scope>NUCLEOTIDE SEQUENCE [LARGE SCALE GENOMIC DNA]</scope>
</reference>
<dbReference type="Proteomes" id="UP000321915">
    <property type="component" value="Segment"/>
</dbReference>
<dbReference type="KEGG" id="vg:77936542"/>
<keyword evidence="2" id="KW-1185">Reference proteome</keyword>
<dbReference type="GeneID" id="77936542"/>
<protein>
    <submittedName>
        <fullName evidence="1">Uncharacterized protein</fullName>
    </submittedName>
</protein>